<name>A0AA40ELQ4_9PEZI</name>
<dbReference type="InterPro" id="IPR003653">
    <property type="entry name" value="Peptidase_C48_C"/>
</dbReference>
<keyword evidence="5" id="KW-1133">Transmembrane helix</keyword>
<feature type="compositionally biased region" description="Basic and acidic residues" evidence="4">
    <location>
        <begin position="275"/>
        <end position="284"/>
    </location>
</feature>
<keyword evidence="5" id="KW-0812">Transmembrane</keyword>
<feature type="domain" description="Ubiquitin-like protease family profile" evidence="6">
    <location>
        <begin position="1225"/>
        <end position="1406"/>
    </location>
</feature>
<dbReference type="SUPFAM" id="SSF54001">
    <property type="entry name" value="Cysteine proteinases"/>
    <property type="match status" value="1"/>
</dbReference>
<feature type="compositionally biased region" description="Basic residues" evidence="4">
    <location>
        <begin position="985"/>
        <end position="994"/>
    </location>
</feature>
<feature type="region of interest" description="Disordered" evidence="4">
    <location>
        <begin position="876"/>
        <end position="1016"/>
    </location>
</feature>
<dbReference type="GO" id="GO:0008234">
    <property type="term" value="F:cysteine-type peptidase activity"/>
    <property type="evidence" value="ECO:0007669"/>
    <property type="project" value="InterPro"/>
</dbReference>
<dbReference type="GO" id="GO:0006508">
    <property type="term" value="P:proteolysis"/>
    <property type="evidence" value="ECO:0007669"/>
    <property type="project" value="UniProtKB-KW"/>
</dbReference>
<dbReference type="Pfam" id="PF02902">
    <property type="entry name" value="Peptidase_C48"/>
    <property type="match status" value="1"/>
</dbReference>
<organism evidence="7 8">
    <name type="scientific">Apiosordaria backusii</name>
    <dbReference type="NCBI Taxonomy" id="314023"/>
    <lineage>
        <taxon>Eukaryota</taxon>
        <taxon>Fungi</taxon>
        <taxon>Dikarya</taxon>
        <taxon>Ascomycota</taxon>
        <taxon>Pezizomycotina</taxon>
        <taxon>Sordariomycetes</taxon>
        <taxon>Sordariomycetidae</taxon>
        <taxon>Sordariales</taxon>
        <taxon>Lasiosphaeriaceae</taxon>
        <taxon>Apiosordaria</taxon>
    </lineage>
</organism>
<feature type="region of interest" description="Disordered" evidence="4">
    <location>
        <begin position="79"/>
        <end position="169"/>
    </location>
</feature>
<comment type="caution">
    <text evidence="7">The sequence shown here is derived from an EMBL/GenBank/DDBJ whole genome shotgun (WGS) entry which is preliminary data.</text>
</comment>
<feature type="compositionally biased region" description="Basic and acidic residues" evidence="4">
    <location>
        <begin position="1122"/>
        <end position="1181"/>
    </location>
</feature>
<feature type="compositionally biased region" description="Polar residues" evidence="4">
    <location>
        <begin position="86"/>
        <end position="95"/>
    </location>
</feature>
<comment type="similarity">
    <text evidence="1">Belongs to the peptidase C48 family.</text>
</comment>
<evidence type="ECO:0000256" key="2">
    <source>
        <dbReference type="ARBA" id="ARBA00022670"/>
    </source>
</evidence>
<proteinExistence type="inferred from homology"/>
<dbReference type="Proteomes" id="UP001172159">
    <property type="component" value="Unassembled WGS sequence"/>
</dbReference>
<sequence>MDTLREAVGCTVALHSSGCHFHSIFLPLQTFTTFTSQYHNFCLWLLFLLGLVAATATLFPLPIQSLFHDFWKSQLTTMAPSKAPTPRTSRNSRGLRNSPAVDRTPIVRRSSRRKTPASARIAESLTELPEPSTPTPVARSLNIRTPFPQPALTKSPNRLESTPAESTSIEPVTLEPIREEQAPKTPAAASPINAVLQKVSTTPVSYTPTGPTNFTPPTRRISPLQHRRVALIKGTPVRPAPKTNPETPIYRPTRFLTRLVDRTPVPKPPPTPQSEGHESRRFAERRVQEDDDVEFARGIYLAIRNDHRMRECWCPIPNIYNSREEAEAGTGHFRFYIDDTQGPRSLRVLQKKDDPNWHCICAQEFHPVCADLVNKNGKRPAQDSELDLIAQNLGLEESDNIKQVVVTPSEPTAVEEKAGHQSQWSMWTRARGLVNSVVNMASPFANLVSRLVGAVRVDTYDTVDMRRTSQQDGTLVVKRFKRQLGGAENDEIDTLTWVNNPTDHIGRERLERLAKDFVGQANTIQEGKVIGGVTIKDITQEKFVGQNVIGISVAIHKYQETLFGPVTAEDSEVDRAEKFTEAVKRYIRNLVGAVDMMKSIYDPENLKILRQEHPRPKPNLGLGSNEFRLAARKAGEFLLFFQSLVDLIPMDADMVQTIGQVIVDFDAVGKKELIPSLVTFIKTPHESMPGYFPDEKPSIMEEIPIKDLSIAPLYEYRYPSPDTSESDDTPGEPGDYRLIAKPKGILKASKPWGVPSTPKFVPTPQKSRKLVFESPISKFIAPSHIPSRVMTSREAELILEAERKAELLGDEHSLRVLEATMTTNSRHKPSESQFRWSLRGLELERDDREMGLTRYYERYGKFLDNVKEDLRLRNEKKRKKEEEEEMSAYRMTPLKREIRIPLPPQFTAAERKRRAAQAAASMPSPEPDSPISFSPWYRHSAATGKAYPEDLEEPEDSEEYTDSEESDEEGTVLAKPARAKTGAGVKKRPRKPKPKPVVLKEPTAGPEPAQPLPGTEAAPVILSGFDEAVEPTVTSGEGHLEKALVEKDGLAKNRRQNKKPQQGTRDEPATLVSPLSATDLLFGAESDDEDLGIYGISRDLATVASEAERDVILTKIQIRKEEEEAVRKKKEDEEKAARKKKEEQEAAERKKREEEAAKKKAAEEARAKEATRDAAKQKRLNEATALRAPNKPLIRPLTEKWAAEVDAIRHQKSQVPLTKTPLNEDLSREQLYDQLTKPGYGVWLNDQVIMGSLAHLEKAMNGAYGATPEQPFVVCVDNYFWKSFIVETKSVAQALRGLKRTKKVTPENFHKVEYMLFPICKGCHWTLGVIRPRLKVVAHINSMPSPPGQHVKELYYIAKFLSGTDKEGKDNFVQDEWQDVSEYYLSPEQDGTDDCGVCTITNAECVVNGIAPSLAWDPAEMKQPKRRMIAAMLLNKGYTGDFSLEGV</sequence>
<evidence type="ECO:0000256" key="4">
    <source>
        <dbReference type="SAM" id="MobiDB-lite"/>
    </source>
</evidence>
<accession>A0AA40ELQ4</accession>
<evidence type="ECO:0000259" key="6">
    <source>
        <dbReference type="PROSITE" id="PS50600"/>
    </source>
</evidence>
<keyword evidence="3" id="KW-0378">Hydrolase</keyword>
<feature type="compositionally biased region" description="Acidic residues" evidence="4">
    <location>
        <begin position="949"/>
        <end position="970"/>
    </location>
</feature>
<feature type="transmembrane region" description="Helical" evidence="5">
    <location>
        <begin position="41"/>
        <end position="63"/>
    </location>
</feature>
<gene>
    <name evidence="7" type="ORF">B0T21DRAFT_381482</name>
</gene>
<reference evidence="7" key="1">
    <citation type="submission" date="2023-06" db="EMBL/GenBank/DDBJ databases">
        <title>Genome-scale phylogeny and comparative genomics of the fungal order Sordariales.</title>
        <authorList>
            <consortium name="Lawrence Berkeley National Laboratory"/>
            <person name="Hensen N."/>
            <person name="Bonometti L."/>
            <person name="Westerberg I."/>
            <person name="Brannstrom I.O."/>
            <person name="Guillou S."/>
            <person name="Cros-Aarteil S."/>
            <person name="Calhoun S."/>
            <person name="Haridas S."/>
            <person name="Kuo A."/>
            <person name="Mondo S."/>
            <person name="Pangilinan J."/>
            <person name="Riley R."/>
            <person name="Labutti K."/>
            <person name="Andreopoulos B."/>
            <person name="Lipzen A."/>
            <person name="Chen C."/>
            <person name="Yanf M."/>
            <person name="Daum C."/>
            <person name="Ng V."/>
            <person name="Clum A."/>
            <person name="Steindorff A."/>
            <person name="Ohm R."/>
            <person name="Martin F."/>
            <person name="Silar P."/>
            <person name="Natvig D."/>
            <person name="Lalanne C."/>
            <person name="Gautier V."/>
            <person name="Ament-Velasquez S.L."/>
            <person name="Kruys A."/>
            <person name="Hutchinson M.I."/>
            <person name="Powell A.J."/>
            <person name="Barry K."/>
            <person name="Miller A.N."/>
            <person name="Grigoriev I.V."/>
            <person name="Debuchy R."/>
            <person name="Gladieux P."/>
            <person name="Thoren M.H."/>
            <person name="Johannesson H."/>
        </authorList>
    </citation>
    <scope>NUCLEOTIDE SEQUENCE</scope>
    <source>
        <strain evidence="7">CBS 540.89</strain>
    </source>
</reference>
<evidence type="ECO:0000256" key="5">
    <source>
        <dbReference type="SAM" id="Phobius"/>
    </source>
</evidence>
<evidence type="ECO:0000256" key="1">
    <source>
        <dbReference type="ARBA" id="ARBA00005234"/>
    </source>
</evidence>
<dbReference type="Gene3D" id="3.40.395.10">
    <property type="entry name" value="Adenoviral Proteinase, Chain A"/>
    <property type="match status" value="1"/>
</dbReference>
<protein>
    <recommendedName>
        <fullName evidence="6">Ubiquitin-like protease family profile domain-containing protein</fullName>
    </recommendedName>
</protein>
<feature type="region of interest" description="Disordered" evidence="4">
    <location>
        <begin position="1032"/>
        <end position="1072"/>
    </location>
</feature>
<feature type="compositionally biased region" description="Basic and acidic residues" evidence="4">
    <location>
        <begin position="1038"/>
        <end position="1051"/>
    </location>
</feature>
<keyword evidence="2" id="KW-0645">Protease</keyword>
<keyword evidence="5" id="KW-0472">Membrane</keyword>
<feature type="region of interest" description="Disordered" evidence="4">
    <location>
        <begin position="261"/>
        <end position="284"/>
    </location>
</feature>
<dbReference type="GO" id="GO:0019783">
    <property type="term" value="F:ubiquitin-like protein peptidase activity"/>
    <property type="evidence" value="ECO:0007669"/>
    <property type="project" value="UniProtKB-ARBA"/>
</dbReference>
<feature type="region of interest" description="Disordered" evidence="4">
    <location>
        <begin position="1122"/>
        <end position="1187"/>
    </location>
</feature>
<dbReference type="EMBL" id="JAUKTV010000003">
    <property type="protein sequence ID" value="KAK0741669.1"/>
    <property type="molecule type" value="Genomic_DNA"/>
</dbReference>
<dbReference type="InterPro" id="IPR038765">
    <property type="entry name" value="Papain-like_cys_pep_sf"/>
</dbReference>
<evidence type="ECO:0000313" key="7">
    <source>
        <dbReference type="EMBL" id="KAK0741669.1"/>
    </source>
</evidence>
<evidence type="ECO:0000256" key="3">
    <source>
        <dbReference type="ARBA" id="ARBA00022801"/>
    </source>
</evidence>
<dbReference type="PROSITE" id="PS50600">
    <property type="entry name" value="ULP_PROTEASE"/>
    <property type="match status" value="1"/>
</dbReference>
<evidence type="ECO:0000313" key="8">
    <source>
        <dbReference type="Proteomes" id="UP001172159"/>
    </source>
</evidence>
<keyword evidence="8" id="KW-1185">Reference proteome</keyword>
<feature type="compositionally biased region" description="Polar residues" evidence="4">
    <location>
        <begin position="152"/>
        <end position="169"/>
    </location>
</feature>